<keyword evidence="1" id="KW-0282">Flagellum</keyword>
<dbReference type="OrthoDB" id="5905433at2"/>
<evidence type="ECO:0000313" key="1">
    <source>
        <dbReference type="EMBL" id="RJX67499.1"/>
    </source>
</evidence>
<keyword evidence="1" id="KW-0966">Cell projection</keyword>
<reference evidence="1 2" key="1">
    <citation type="submission" date="2018-08" db="EMBL/GenBank/DDBJ databases">
        <title>Vibrio isolated from the Eastern China Marginal Seas.</title>
        <authorList>
            <person name="Li Y."/>
        </authorList>
    </citation>
    <scope>NUCLEOTIDE SEQUENCE [LARGE SCALE GENOMIC DNA]</scope>
    <source>
        <strain evidence="1 2">BEI233</strain>
    </source>
</reference>
<proteinExistence type="predicted"/>
<keyword evidence="1" id="KW-0969">Cilium</keyword>
<accession>A0A3A6QYE9</accession>
<organism evidence="1 2">
    <name type="scientific">Vibrio sinensis</name>
    <dbReference type="NCBI Taxonomy" id="2302434"/>
    <lineage>
        <taxon>Bacteria</taxon>
        <taxon>Pseudomonadati</taxon>
        <taxon>Pseudomonadota</taxon>
        <taxon>Gammaproteobacteria</taxon>
        <taxon>Vibrionales</taxon>
        <taxon>Vibrionaceae</taxon>
        <taxon>Vibrio</taxon>
    </lineage>
</organism>
<gene>
    <name evidence="1" type="ORF">DZ860_18055</name>
</gene>
<evidence type="ECO:0000313" key="2">
    <source>
        <dbReference type="Proteomes" id="UP000273252"/>
    </source>
</evidence>
<comment type="caution">
    <text evidence="1">The sequence shown here is derived from an EMBL/GenBank/DDBJ whole genome shotgun (WGS) entry which is preliminary data.</text>
</comment>
<sequence>MRLADNFEKNINLISDLDREIKIVITLDDIAAEEIQALVDKREQLLRPLITQIEQEPVLATSEQWVAVVKETQIIVELMQNKTANIGQTLAKYRRGSKSVQQYKKYL</sequence>
<dbReference type="EMBL" id="QVMU01000022">
    <property type="protein sequence ID" value="RJX67499.1"/>
    <property type="molecule type" value="Genomic_DNA"/>
</dbReference>
<dbReference type="Proteomes" id="UP000273252">
    <property type="component" value="Unassembled WGS sequence"/>
</dbReference>
<dbReference type="RefSeq" id="WP_120034092.1">
    <property type="nucleotide sequence ID" value="NZ_QVMU01000022.1"/>
</dbReference>
<dbReference type="AlphaFoldDB" id="A0A3A6QYE9"/>
<name>A0A3A6QYE9_9VIBR</name>
<protein>
    <submittedName>
        <fullName evidence="1">Flagellar protein FliT</fullName>
    </submittedName>
</protein>
<keyword evidence="2" id="KW-1185">Reference proteome</keyword>